<organism evidence="13 14">
    <name type="scientific">Pseudoscardovia radai</name>
    <dbReference type="NCBI Taxonomy" id="987066"/>
    <lineage>
        <taxon>Bacteria</taxon>
        <taxon>Bacillati</taxon>
        <taxon>Actinomycetota</taxon>
        <taxon>Actinomycetes</taxon>
        <taxon>Bifidobacteriales</taxon>
        <taxon>Bifidobacteriaceae</taxon>
        <taxon>Pseudoscardovia</taxon>
    </lineage>
</organism>
<keyword evidence="6" id="KW-0808">Transferase</keyword>
<proteinExistence type="inferred from homology"/>
<dbReference type="Pfam" id="PF01842">
    <property type="entry name" value="ACT"/>
    <property type="match status" value="1"/>
</dbReference>
<evidence type="ECO:0000313" key="14">
    <source>
        <dbReference type="Proteomes" id="UP000216725"/>
    </source>
</evidence>
<comment type="pathway">
    <text evidence="3">Amino-acid biosynthesis; L-threonine biosynthesis; L-threonine from L-aspartate: step 1/5.</text>
</comment>
<dbReference type="Pfam" id="PF22468">
    <property type="entry name" value="ACT_9"/>
    <property type="match status" value="1"/>
</dbReference>
<keyword evidence="7" id="KW-0547">Nucleotide-binding</keyword>
<dbReference type="GO" id="GO:0009089">
    <property type="term" value="P:lysine biosynthetic process via diaminopimelate"/>
    <property type="evidence" value="ECO:0007669"/>
    <property type="project" value="TreeGrafter"/>
</dbReference>
<evidence type="ECO:0000256" key="4">
    <source>
        <dbReference type="ARBA" id="ARBA00010122"/>
    </source>
</evidence>
<keyword evidence="9" id="KW-0067">ATP-binding</keyword>
<evidence type="ECO:0000256" key="2">
    <source>
        <dbReference type="ARBA" id="ARBA00004986"/>
    </source>
</evidence>
<keyword evidence="8 13" id="KW-0418">Kinase</keyword>
<gene>
    <name evidence="13" type="ORF">PSRA_1403</name>
</gene>
<evidence type="ECO:0000259" key="12">
    <source>
        <dbReference type="PROSITE" id="PS51671"/>
    </source>
</evidence>
<sequence>MTEEESKSMGDIFPDLNGPESPVISGVANDGSEAMITLRGIPDRPGCVTTVFTLLAEAGINIDMIVQALAEHGDNGSISQFGEPGATADVSLTVPEAQVRKASELIRANKDAIGYQSADTNTGIAKVSLIGVGMKTHSGITARFFKALSDKGINVLMISTSEIRISAVVPLEDMKDAVRAVHTAFGLDADSVEAVVYGGTGR</sequence>
<dbReference type="GO" id="GO:0009088">
    <property type="term" value="P:threonine biosynthetic process"/>
    <property type="evidence" value="ECO:0007669"/>
    <property type="project" value="UniProtKB-UniPathway"/>
</dbReference>
<evidence type="ECO:0000256" key="6">
    <source>
        <dbReference type="ARBA" id="ARBA00022679"/>
    </source>
</evidence>
<dbReference type="UniPathway" id="UPA00051">
    <property type="reaction ID" value="UER00462"/>
</dbReference>
<dbReference type="PANTHER" id="PTHR21499:SF3">
    <property type="entry name" value="ASPARTOKINASE"/>
    <property type="match status" value="1"/>
</dbReference>
<dbReference type="AlphaFoldDB" id="A0A261EV82"/>
<dbReference type="GO" id="GO:0004072">
    <property type="term" value="F:aspartate kinase activity"/>
    <property type="evidence" value="ECO:0007669"/>
    <property type="project" value="UniProtKB-EC"/>
</dbReference>
<dbReference type="InterPro" id="IPR054352">
    <property type="entry name" value="ACT_Aspartokinase"/>
</dbReference>
<evidence type="ECO:0000313" key="13">
    <source>
        <dbReference type="EMBL" id="OZG50772.1"/>
    </source>
</evidence>
<evidence type="ECO:0000256" key="9">
    <source>
        <dbReference type="ARBA" id="ARBA00022840"/>
    </source>
</evidence>
<evidence type="ECO:0000256" key="7">
    <source>
        <dbReference type="ARBA" id="ARBA00022741"/>
    </source>
</evidence>
<dbReference type="PROSITE" id="PS51671">
    <property type="entry name" value="ACT"/>
    <property type="match status" value="2"/>
</dbReference>
<evidence type="ECO:0000256" key="10">
    <source>
        <dbReference type="ARBA" id="ARBA00023154"/>
    </source>
</evidence>
<evidence type="ECO:0000256" key="1">
    <source>
        <dbReference type="ARBA" id="ARBA00003121"/>
    </source>
</evidence>
<keyword evidence="10" id="KW-0028">Amino-acid biosynthesis</keyword>
<dbReference type="FunFam" id="3.30.2130.10:FF:000001">
    <property type="entry name" value="Bifunctional aspartokinase/homoserine dehydrogenase"/>
    <property type="match status" value="1"/>
</dbReference>
<comment type="function">
    <text evidence="1">Catalyzes the phosphorylation of the beta-carboxyl group of aspartic acid with ATP to yield 4-phospho-L-aspartate, which is involved in the branched biosynthetic pathway leading to the biosynthesis of amino acids threonine, isoleucine and methionine.</text>
</comment>
<feature type="domain" description="ACT" evidence="12">
    <location>
        <begin position="36"/>
        <end position="126"/>
    </location>
</feature>
<comment type="catalytic activity">
    <reaction evidence="11">
        <text>L-aspartate + ATP = 4-phospho-L-aspartate + ADP</text>
        <dbReference type="Rhea" id="RHEA:23776"/>
        <dbReference type="ChEBI" id="CHEBI:29991"/>
        <dbReference type="ChEBI" id="CHEBI:30616"/>
        <dbReference type="ChEBI" id="CHEBI:57535"/>
        <dbReference type="ChEBI" id="CHEBI:456216"/>
        <dbReference type="EC" id="2.7.2.4"/>
    </reaction>
</comment>
<dbReference type="GO" id="GO:0005829">
    <property type="term" value="C:cytosol"/>
    <property type="evidence" value="ECO:0007669"/>
    <property type="project" value="TreeGrafter"/>
</dbReference>
<evidence type="ECO:0000256" key="11">
    <source>
        <dbReference type="ARBA" id="ARBA00047872"/>
    </source>
</evidence>
<dbReference type="EMBL" id="MWWR01000014">
    <property type="protein sequence ID" value="OZG50772.1"/>
    <property type="molecule type" value="Genomic_DNA"/>
</dbReference>
<dbReference type="EC" id="2.7.2.4" evidence="5"/>
<comment type="similarity">
    <text evidence="4">Belongs to the aspartokinase family.</text>
</comment>
<dbReference type="GO" id="GO:0009090">
    <property type="term" value="P:homoserine biosynthetic process"/>
    <property type="evidence" value="ECO:0007669"/>
    <property type="project" value="TreeGrafter"/>
</dbReference>
<dbReference type="SUPFAM" id="SSF55021">
    <property type="entry name" value="ACT-like"/>
    <property type="match status" value="2"/>
</dbReference>
<keyword evidence="10" id="KW-0457">Lysine biosynthesis</keyword>
<dbReference type="CDD" id="cd04913">
    <property type="entry name" value="ACT_AKii-LysC-BS-like_1"/>
    <property type="match status" value="1"/>
</dbReference>
<dbReference type="UniPathway" id="UPA00050">
    <property type="reaction ID" value="UER00461"/>
</dbReference>
<dbReference type="InterPro" id="IPR045865">
    <property type="entry name" value="ACT-like_dom_sf"/>
</dbReference>
<dbReference type="RefSeq" id="WP_094661211.1">
    <property type="nucleotide sequence ID" value="NZ_JBKZBO010000029.1"/>
</dbReference>
<comment type="caution">
    <text evidence="13">The sequence shown here is derived from an EMBL/GenBank/DDBJ whole genome shotgun (WGS) entry which is preliminary data.</text>
</comment>
<keyword evidence="14" id="KW-1185">Reference proteome</keyword>
<comment type="pathway">
    <text evidence="2">Amino-acid biosynthesis; L-methionine biosynthesis via de novo pathway; L-homoserine from L-aspartate: step 1/3.</text>
</comment>
<evidence type="ECO:0000256" key="8">
    <source>
        <dbReference type="ARBA" id="ARBA00022777"/>
    </source>
</evidence>
<dbReference type="PANTHER" id="PTHR21499">
    <property type="entry name" value="ASPARTATE KINASE"/>
    <property type="match status" value="1"/>
</dbReference>
<dbReference type="GO" id="GO:0005524">
    <property type="term" value="F:ATP binding"/>
    <property type="evidence" value="ECO:0007669"/>
    <property type="project" value="UniProtKB-KW"/>
</dbReference>
<feature type="domain" description="ACT" evidence="12">
    <location>
        <begin position="129"/>
        <end position="202"/>
    </location>
</feature>
<dbReference type="InterPro" id="IPR002912">
    <property type="entry name" value="ACT_dom"/>
</dbReference>
<dbReference type="OrthoDB" id="9799110at2"/>
<dbReference type="Gene3D" id="3.30.2130.10">
    <property type="entry name" value="VC0802-like"/>
    <property type="match status" value="1"/>
</dbReference>
<name>A0A261EV82_9BIFI</name>
<evidence type="ECO:0000256" key="5">
    <source>
        <dbReference type="ARBA" id="ARBA00013059"/>
    </source>
</evidence>
<protein>
    <recommendedName>
        <fullName evidence="5">aspartate kinase</fullName>
        <ecNumber evidence="5">2.7.2.4</ecNumber>
    </recommendedName>
</protein>
<dbReference type="CDD" id="cd04923">
    <property type="entry name" value="ACT_AK-LysC-DapG-like_2"/>
    <property type="match status" value="1"/>
</dbReference>
<accession>A0A261EV82</accession>
<reference evidence="13 14" key="1">
    <citation type="journal article" date="2017" name="BMC Genomics">
        <title>Comparative genomic and phylogenomic analyses of the Bifidobacteriaceae family.</title>
        <authorList>
            <person name="Lugli G.A."/>
            <person name="Milani C."/>
            <person name="Turroni F."/>
            <person name="Duranti S."/>
            <person name="Mancabelli L."/>
            <person name="Mangifesta M."/>
            <person name="Ferrario C."/>
            <person name="Modesto M."/>
            <person name="Mattarelli P."/>
            <person name="Jiri K."/>
            <person name="van Sinderen D."/>
            <person name="Ventura M."/>
        </authorList>
    </citation>
    <scope>NUCLEOTIDE SEQUENCE [LARGE SCALE GENOMIC DNA]</scope>
    <source>
        <strain evidence="13 14">DSM 24742</strain>
    </source>
</reference>
<evidence type="ECO:0000256" key="3">
    <source>
        <dbReference type="ARBA" id="ARBA00005139"/>
    </source>
</evidence>
<dbReference type="Proteomes" id="UP000216725">
    <property type="component" value="Unassembled WGS sequence"/>
</dbReference>